<evidence type="ECO:0000313" key="4">
    <source>
        <dbReference type="Proteomes" id="UP000504621"/>
    </source>
</evidence>
<dbReference type="InterPro" id="IPR029058">
    <property type="entry name" value="AB_hydrolase_fold"/>
</dbReference>
<keyword evidence="2" id="KW-0378">Hydrolase</keyword>
<dbReference type="InterPro" id="IPR002168">
    <property type="entry name" value="Lipase_GDXG_HIS_AS"/>
</dbReference>
<dbReference type="OrthoDB" id="408631at2759"/>
<dbReference type="GO" id="GO:0016787">
    <property type="term" value="F:hydrolase activity"/>
    <property type="evidence" value="ECO:0007669"/>
    <property type="project" value="UniProtKB-KW"/>
</dbReference>
<name>A0A6J1A8T3_9ROSI</name>
<gene>
    <name evidence="5" type="primary">LOC110415839</name>
</gene>
<keyword evidence="4" id="KW-1185">Reference proteome</keyword>
<protein>
    <submittedName>
        <fullName evidence="5">Probable carboxylesterase 15</fullName>
    </submittedName>
</protein>
<dbReference type="InterPro" id="IPR050466">
    <property type="entry name" value="Carboxylest/Gibb_receptor"/>
</dbReference>
<dbReference type="PANTHER" id="PTHR23024:SF416">
    <property type="entry name" value="CARBOXYLESTERASE 15-RELATED"/>
    <property type="match status" value="1"/>
</dbReference>
<feature type="domain" description="Alpha/beta hydrolase fold-3" evidence="3">
    <location>
        <begin position="73"/>
        <end position="299"/>
    </location>
</feature>
<dbReference type="AlphaFoldDB" id="A0A6J1A8T3"/>
<proteinExistence type="inferred from homology"/>
<dbReference type="PANTHER" id="PTHR23024">
    <property type="entry name" value="ARYLACETAMIDE DEACETYLASE"/>
    <property type="match status" value="1"/>
</dbReference>
<dbReference type="PROSITE" id="PS01173">
    <property type="entry name" value="LIPASE_GDXG_HIS"/>
    <property type="match status" value="1"/>
</dbReference>
<dbReference type="Pfam" id="PF07859">
    <property type="entry name" value="Abhydrolase_3"/>
    <property type="match status" value="1"/>
</dbReference>
<dbReference type="Proteomes" id="UP000504621">
    <property type="component" value="Unplaced"/>
</dbReference>
<dbReference type="GeneID" id="110415839"/>
<evidence type="ECO:0000259" key="3">
    <source>
        <dbReference type="Pfam" id="PF07859"/>
    </source>
</evidence>
<sequence length="324" mass="36135">MGSLPHVVEDCFGLLKLYSDGSISRNPEIPCAAPLLNDASVLYKDFLFDSKENLHLRLYKPTSSTSHAKLPILFYFHGGGFCFGSRTFPHFHNLSIRLAAAFNMLVVAPDHRLAPEHRLPAAVDDACQALKWLQGQAMHGNDENMDTLLTGVDFDRVFVLGDSSGGNLAHHLAVRFKAGSIELTPVRVRGYVLLAPFFGGSVRTRSEEERPCEAFWNLEMYERFWRLSIPAGSTLDHPLVNPFGSSGQNLAEVPLDPILVVVGGGEILRDRVEDYATRLKHLGKKIEFVELEGQQHGFLTDHPFSVVAEKVIQRIRDFILENSN</sequence>
<evidence type="ECO:0000256" key="2">
    <source>
        <dbReference type="ARBA" id="ARBA00022801"/>
    </source>
</evidence>
<comment type="similarity">
    <text evidence="1">Belongs to the 'GDXG' lipolytic enzyme family.</text>
</comment>
<evidence type="ECO:0000313" key="5">
    <source>
        <dbReference type="RefSeq" id="XP_021283265.1"/>
    </source>
</evidence>
<dbReference type="InterPro" id="IPR013094">
    <property type="entry name" value="AB_hydrolase_3"/>
</dbReference>
<accession>A0A6J1A8T3</accession>
<reference evidence="5" key="1">
    <citation type="submission" date="2025-08" db="UniProtKB">
        <authorList>
            <consortium name="RefSeq"/>
        </authorList>
    </citation>
    <scope>IDENTIFICATION</scope>
    <source>
        <tissue evidence="5">Leaf</tissue>
    </source>
</reference>
<dbReference type="Gene3D" id="3.40.50.1820">
    <property type="entry name" value="alpha/beta hydrolase"/>
    <property type="match status" value="1"/>
</dbReference>
<dbReference type="RefSeq" id="XP_021283265.1">
    <property type="nucleotide sequence ID" value="XM_021427590.1"/>
</dbReference>
<evidence type="ECO:0000256" key="1">
    <source>
        <dbReference type="ARBA" id="ARBA00010515"/>
    </source>
</evidence>
<dbReference type="SUPFAM" id="SSF53474">
    <property type="entry name" value="alpha/beta-Hydrolases"/>
    <property type="match status" value="1"/>
</dbReference>
<organism evidence="4 5">
    <name type="scientific">Herrania umbratica</name>
    <dbReference type="NCBI Taxonomy" id="108875"/>
    <lineage>
        <taxon>Eukaryota</taxon>
        <taxon>Viridiplantae</taxon>
        <taxon>Streptophyta</taxon>
        <taxon>Embryophyta</taxon>
        <taxon>Tracheophyta</taxon>
        <taxon>Spermatophyta</taxon>
        <taxon>Magnoliopsida</taxon>
        <taxon>eudicotyledons</taxon>
        <taxon>Gunneridae</taxon>
        <taxon>Pentapetalae</taxon>
        <taxon>rosids</taxon>
        <taxon>malvids</taxon>
        <taxon>Malvales</taxon>
        <taxon>Malvaceae</taxon>
        <taxon>Byttnerioideae</taxon>
        <taxon>Herrania</taxon>
    </lineage>
</organism>